<name>A0ABD3I4N8_9MARC</name>
<reference evidence="5 6" key="1">
    <citation type="submission" date="2024-09" db="EMBL/GenBank/DDBJ databases">
        <title>Chromosome-scale assembly of Riccia sorocarpa.</title>
        <authorList>
            <person name="Paukszto L."/>
        </authorList>
    </citation>
    <scope>NUCLEOTIDE SEQUENCE [LARGE SCALE GENOMIC DNA]</scope>
    <source>
        <strain evidence="5">LP-2024</strain>
        <tissue evidence="5">Aerial parts of the thallus</tissue>
    </source>
</reference>
<feature type="repeat" description="PPR" evidence="3">
    <location>
        <begin position="423"/>
        <end position="457"/>
    </location>
</feature>
<evidence type="ECO:0000256" key="4">
    <source>
        <dbReference type="SAM" id="MobiDB-lite"/>
    </source>
</evidence>
<dbReference type="InterPro" id="IPR002885">
    <property type="entry name" value="PPR_rpt"/>
</dbReference>
<feature type="repeat" description="PPR" evidence="3">
    <location>
        <begin position="246"/>
        <end position="280"/>
    </location>
</feature>
<dbReference type="NCBIfam" id="TIGR00756">
    <property type="entry name" value="PPR"/>
    <property type="match status" value="7"/>
</dbReference>
<evidence type="ECO:0000313" key="6">
    <source>
        <dbReference type="Proteomes" id="UP001633002"/>
    </source>
</evidence>
<dbReference type="PANTHER" id="PTHR47447:SF21">
    <property type="entry name" value="PENTACOTRIPEPTIDE-REPEAT REGION OF PRORP DOMAIN-CONTAINING PROTEIN"/>
    <property type="match status" value="1"/>
</dbReference>
<dbReference type="Pfam" id="PF13041">
    <property type="entry name" value="PPR_2"/>
    <property type="match status" value="3"/>
</dbReference>
<feature type="repeat" description="PPR" evidence="3">
    <location>
        <begin position="353"/>
        <end position="383"/>
    </location>
</feature>
<protein>
    <recommendedName>
        <fullName evidence="7">Pentatricopeptide repeat-containing protein</fullName>
    </recommendedName>
</protein>
<dbReference type="Proteomes" id="UP001633002">
    <property type="component" value="Unassembled WGS sequence"/>
</dbReference>
<feature type="repeat" description="PPR" evidence="3">
    <location>
        <begin position="388"/>
        <end position="422"/>
    </location>
</feature>
<comment type="similarity">
    <text evidence="1">Belongs to the PPR family. P subfamily.</text>
</comment>
<gene>
    <name evidence="5" type="ORF">R1sor_012497</name>
</gene>
<evidence type="ECO:0008006" key="7">
    <source>
        <dbReference type="Google" id="ProtNLM"/>
    </source>
</evidence>
<dbReference type="Gene3D" id="1.25.40.10">
    <property type="entry name" value="Tetratricopeptide repeat domain"/>
    <property type="match status" value="3"/>
</dbReference>
<evidence type="ECO:0000256" key="3">
    <source>
        <dbReference type="PROSITE-ProRule" id="PRU00708"/>
    </source>
</evidence>
<dbReference type="EMBL" id="JBJQOH010000002">
    <property type="protein sequence ID" value="KAL3698421.1"/>
    <property type="molecule type" value="Genomic_DNA"/>
</dbReference>
<accession>A0ABD3I4N8</accession>
<dbReference type="AlphaFoldDB" id="A0ABD3I4N8"/>
<feature type="region of interest" description="Disordered" evidence="4">
    <location>
        <begin position="524"/>
        <end position="543"/>
    </location>
</feature>
<evidence type="ECO:0000313" key="5">
    <source>
        <dbReference type="EMBL" id="KAL3698421.1"/>
    </source>
</evidence>
<dbReference type="SUPFAM" id="SSF48452">
    <property type="entry name" value="TPR-like"/>
    <property type="match status" value="1"/>
</dbReference>
<dbReference type="Pfam" id="PF13812">
    <property type="entry name" value="PPR_3"/>
    <property type="match status" value="1"/>
</dbReference>
<evidence type="ECO:0000256" key="1">
    <source>
        <dbReference type="ARBA" id="ARBA00007626"/>
    </source>
</evidence>
<feature type="repeat" description="PPR" evidence="3">
    <location>
        <begin position="210"/>
        <end position="240"/>
    </location>
</feature>
<comment type="caution">
    <text evidence="5">The sequence shown here is derived from an EMBL/GenBank/DDBJ whole genome shotgun (WGS) entry which is preliminary data.</text>
</comment>
<dbReference type="Pfam" id="PF01535">
    <property type="entry name" value="PPR"/>
    <property type="match status" value="1"/>
</dbReference>
<dbReference type="PANTHER" id="PTHR47447">
    <property type="entry name" value="OS03G0856100 PROTEIN"/>
    <property type="match status" value="1"/>
</dbReference>
<sequence>MLCVNGRDEWISGEGKWTVIEDDEIKMESIRLITLSKIPSKSSVVSSVRPRVWSVRRSVEILQSRNGGKNGQRIMRRFAASVAADNSEDEKGGWYRAQSKKDGGRWRAGRYATSITFQVDSFKLDQDIEKLLRKESRLLPEALVDALNKRIRAGEVEKAMKIFELLRGQEWYVPQPAQYLSLLRMLAERKQFVHASKLWTAMEKDKLPHSVETCTALLNVYVKCGRLDAACELFERMKSIPDCSPDVYTYTVLMEGFLHANEVTRVSKLLDEMRQNKIHQNTVTWNSLLVSFGRLGKFDLIEEAFNNMCGGRPDSYPDIYTWNITLKSYGKVGRIRKMEEWYVKMQEMGASPDIVTFNTLIRAYGRNQEFKKMRNVAQNMLSLYFQWDEVTFNTMIEAYGRARMIEDMEEVYRIMKCKGVKPTPFTLTTLINTYAREKMFDKVEKIRREWMNSDIRPDVIMYNSLLEAYRRSGNLSLLEEAFSELENSELEPNENSYVILANAYRSHGLREKYNEVMAKLSQFRNRPKQSKNEGFGLGKRMSK</sequence>
<evidence type="ECO:0000256" key="2">
    <source>
        <dbReference type="ARBA" id="ARBA00022737"/>
    </source>
</evidence>
<proteinExistence type="inferred from homology"/>
<feature type="repeat" description="PPR" evidence="3">
    <location>
        <begin position="318"/>
        <end position="352"/>
    </location>
</feature>
<dbReference type="PROSITE" id="PS51375">
    <property type="entry name" value="PPR"/>
    <property type="match status" value="7"/>
</dbReference>
<feature type="repeat" description="PPR" evidence="3">
    <location>
        <begin position="458"/>
        <end position="492"/>
    </location>
</feature>
<organism evidence="5 6">
    <name type="scientific">Riccia sorocarpa</name>
    <dbReference type="NCBI Taxonomy" id="122646"/>
    <lineage>
        <taxon>Eukaryota</taxon>
        <taxon>Viridiplantae</taxon>
        <taxon>Streptophyta</taxon>
        <taxon>Embryophyta</taxon>
        <taxon>Marchantiophyta</taxon>
        <taxon>Marchantiopsida</taxon>
        <taxon>Marchantiidae</taxon>
        <taxon>Marchantiales</taxon>
        <taxon>Ricciaceae</taxon>
        <taxon>Riccia</taxon>
    </lineage>
</organism>
<keyword evidence="6" id="KW-1185">Reference proteome</keyword>
<keyword evidence="2" id="KW-0677">Repeat</keyword>
<dbReference type="InterPro" id="IPR011990">
    <property type="entry name" value="TPR-like_helical_dom_sf"/>
</dbReference>